<sequence length="242" mass="28643">MIRKFIICLFTIVFSFFQSQVLDEYPEKQDFYEGGLVNFYRESHDYLTKNKVKDCDSKEIYQPRFIVTKEGGIKLVKDSDTANISKNKCAYEISISLLKNLKNWKPAEVKGLKIGALTEFILYPKDVMGNYKEGYNAMEFIIPAQYPGGYDKLGKDFHDEFMTLFMDYHINGNINLEFYVDKEGHISNPRIYPEIRDRSFNIEFLRTLSRLHKVWKPALYSNIPIKQRVNYPMRFSTTFYER</sequence>
<dbReference type="AlphaFoldDB" id="A0A1G8JIC6"/>
<gene>
    <name evidence="1" type="ORF">SAMN05421846_10688</name>
</gene>
<reference evidence="2" key="1">
    <citation type="submission" date="2016-10" db="EMBL/GenBank/DDBJ databases">
        <authorList>
            <person name="Varghese N."/>
            <person name="Submissions S."/>
        </authorList>
    </citation>
    <scope>NUCLEOTIDE SEQUENCE [LARGE SCALE GENOMIC DNA]</scope>
    <source>
        <strain evidence="2">DSM 17071</strain>
    </source>
</reference>
<keyword evidence="2" id="KW-1185">Reference proteome</keyword>
<dbReference type="EMBL" id="FNDW01000006">
    <property type="protein sequence ID" value="SDI30916.1"/>
    <property type="molecule type" value="Genomic_DNA"/>
</dbReference>
<protein>
    <recommendedName>
        <fullName evidence="3">TonB protein C-terminal</fullName>
    </recommendedName>
</protein>
<organism evidence="1 2">
    <name type="scientific">Chryseobacterium taeanense</name>
    <dbReference type="NCBI Taxonomy" id="311334"/>
    <lineage>
        <taxon>Bacteria</taxon>
        <taxon>Pseudomonadati</taxon>
        <taxon>Bacteroidota</taxon>
        <taxon>Flavobacteriia</taxon>
        <taxon>Flavobacteriales</taxon>
        <taxon>Weeksellaceae</taxon>
        <taxon>Chryseobacterium group</taxon>
        <taxon>Chryseobacterium</taxon>
    </lineage>
</organism>
<dbReference type="Gene3D" id="3.30.1150.10">
    <property type="match status" value="1"/>
</dbReference>
<dbReference type="SUPFAM" id="SSF74653">
    <property type="entry name" value="TolA/TonB C-terminal domain"/>
    <property type="match status" value="1"/>
</dbReference>
<evidence type="ECO:0000313" key="1">
    <source>
        <dbReference type="EMBL" id="SDI30916.1"/>
    </source>
</evidence>
<evidence type="ECO:0000313" key="2">
    <source>
        <dbReference type="Proteomes" id="UP000198869"/>
    </source>
</evidence>
<dbReference type="STRING" id="311334.SAMN05421846_10688"/>
<evidence type="ECO:0008006" key="3">
    <source>
        <dbReference type="Google" id="ProtNLM"/>
    </source>
</evidence>
<name>A0A1G8JIC6_9FLAO</name>
<dbReference type="OrthoDB" id="1265378at2"/>
<dbReference type="RefSeq" id="WP_089857797.1">
    <property type="nucleotide sequence ID" value="NZ_FNDW01000006.1"/>
</dbReference>
<accession>A0A1G8JIC6</accession>
<dbReference type="Proteomes" id="UP000198869">
    <property type="component" value="Unassembled WGS sequence"/>
</dbReference>
<proteinExistence type="predicted"/>